<keyword evidence="10" id="KW-0449">Lipoprotein</keyword>
<dbReference type="NCBIfam" id="NF001303">
    <property type="entry name" value="PRK00249.1-3"/>
    <property type="match status" value="1"/>
</dbReference>
<keyword evidence="12" id="KW-0969">Cilium</keyword>
<sequence length="237" mass="25387">MKKVSFFTLICVAGIGLGGCTTGADPHISMAPPTYVEELPSRVQGNGVGNPGSLFGKGDNPLFSDRKAMNVNDIVTVIIRENANQSSQADRSTSKDSLTSLKGGTFTTPEGSPLKGPLNDINKIAGIGFSAGSGSSYSGGGSTSRTEAFTTTISARIIKVLSNGNYFIEGSKEILLNNEKQIMQISGVIRPYDISQYNEIESRHISDAKILYKTEGDLQRATDKPWGTRVLETIWPF</sequence>
<evidence type="ECO:0000256" key="2">
    <source>
        <dbReference type="ARBA" id="ARBA00006929"/>
    </source>
</evidence>
<reference evidence="12 13" key="1">
    <citation type="journal article" date="2017" name="Genome Biol. Evol.">
        <title>Comparative Genomic Analysis Identifies a Campylobacter Clade Deficient in Selenium Metabolism.</title>
        <authorList>
            <person name="Miller W.G."/>
            <person name="Yee E."/>
            <person name="Lopes B.S."/>
            <person name="Chapman M.H."/>
            <person name="Huynh S."/>
            <person name="Bono J.L."/>
            <person name="Parker C.T."/>
            <person name="Strachan N.J.C."/>
            <person name="Forbes K.J."/>
        </authorList>
    </citation>
    <scope>NUCLEOTIDE SEQUENCE [LARGE SCALE GENOMIC DNA]</scope>
    <source>
        <strain evidence="12 13">NCTC 13003</strain>
    </source>
</reference>
<evidence type="ECO:0000256" key="1">
    <source>
        <dbReference type="ARBA" id="ARBA00002591"/>
    </source>
</evidence>
<evidence type="ECO:0000256" key="9">
    <source>
        <dbReference type="ARBA" id="ARBA00032876"/>
    </source>
</evidence>
<keyword evidence="7 10" id="KW-0975">Bacterial flagellum</keyword>
<feature type="region of interest" description="Disordered" evidence="11">
    <location>
        <begin position="85"/>
        <end position="117"/>
    </location>
</feature>
<evidence type="ECO:0000256" key="11">
    <source>
        <dbReference type="SAM" id="MobiDB-lite"/>
    </source>
</evidence>
<dbReference type="AlphaFoldDB" id="A0A1X9SRA0"/>
<dbReference type="InterPro" id="IPR000527">
    <property type="entry name" value="Flag_Lring"/>
</dbReference>
<dbReference type="GO" id="GO:0071973">
    <property type="term" value="P:bacterial-type flagellum-dependent cell motility"/>
    <property type="evidence" value="ECO:0007669"/>
    <property type="project" value="InterPro"/>
</dbReference>
<keyword evidence="6 10" id="KW-0472">Membrane</keyword>
<organism evidence="12 13">
    <name type="scientific">Campylobacter devanensis</name>
    <dbReference type="NCBI Taxonomy" id="3161138"/>
    <lineage>
        <taxon>Bacteria</taxon>
        <taxon>Pseudomonadati</taxon>
        <taxon>Campylobacterota</taxon>
        <taxon>Epsilonproteobacteria</taxon>
        <taxon>Campylobacterales</taxon>
        <taxon>Campylobacteraceae</taxon>
        <taxon>Campylobacter</taxon>
    </lineage>
</organism>
<dbReference type="PANTHER" id="PTHR34933:SF1">
    <property type="entry name" value="FLAGELLAR L-RING PROTEIN"/>
    <property type="match status" value="1"/>
</dbReference>
<evidence type="ECO:0000313" key="13">
    <source>
        <dbReference type="Proteomes" id="UP000194309"/>
    </source>
</evidence>
<dbReference type="GO" id="GO:0009279">
    <property type="term" value="C:cell outer membrane"/>
    <property type="evidence" value="ECO:0007669"/>
    <property type="project" value="UniProtKB-SubCell"/>
</dbReference>
<dbReference type="PRINTS" id="PR01008">
    <property type="entry name" value="FLGLRINGFLGH"/>
</dbReference>
<accession>A0A1X9SRA0</accession>
<comment type="function">
    <text evidence="1 10">Assembles around the rod to form the L-ring and probably protects the motor/basal body from shearing forces during rotation.</text>
</comment>
<accession>A0A381D7Z9</accession>
<keyword evidence="5 10" id="KW-0732">Signal</keyword>
<keyword evidence="8 10" id="KW-0998">Cell outer membrane</keyword>
<dbReference type="PANTHER" id="PTHR34933">
    <property type="entry name" value="FLAGELLAR L-RING PROTEIN"/>
    <property type="match status" value="1"/>
</dbReference>
<dbReference type="GO" id="GO:0003774">
    <property type="term" value="F:cytoskeletal motor activity"/>
    <property type="evidence" value="ECO:0007669"/>
    <property type="project" value="InterPro"/>
</dbReference>
<proteinExistence type="inferred from homology"/>
<dbReference type="Pfam" id="PF02107">
    <property type="entry name" value="FlgH"/>
    <property type="match status" value="1"/>
</dbReference>
<feature type="compositionally biased region" description="Polar residues" evidence="11">
    <location>
        <begin position="85"/>
        <end position="110"/>
    </location>
</feature>
<gene>
    <name evidence="10 12" type="primary">flgH</name>
    <name evidence="12" type="ORF">CIGN_0468</name>
</gene>
<dbReference type="Proteomes" id="UP000194309">
    <property type="component" value="Chromosome"/>
</dbReference>
<dbReference type="GO" id="GO:0009427">
    <property type="term" value="C:bacterial-type flagellum basal body, distal rod, L ring"/>
    <property type="evidence" value="ECO:0007669"/>
    <property type="project" value="InterPro"/>
</dbReference>
<protein>
    <recommendedName>
        <fullName evidence="4 10">Flagellar L-ring protein</fullName>
    </recommendedName>
    <alternativeName>
        <fullName evidence="9 10">Basal body L-ring protein</fullName>
    </alternativeName>
</protein>
<evidence type="ECO:0000256" key="10">
    <source>
        <dbReference type="HAMAP-Rule" id="MF_00415"/>
    </source>
</evidence>
<keyword evidence="13" id="KW-1185">Reference proteome</keyword>
<evidence type="ECO:0000313" key="12">
    <source>
        <dbReference type="EMBL" id="ARQ98767.1"/>
    </source>
</evidence>
<dbReference type="STRING" id="1660064.CIGN_0468"/>
<dbReference type="HAMAP" id="MF_00415">
    <property type="entry name" value="FlgH"/>
    <property type="match status" value="1"/>
</dbReference>
<dbReference type="PROSITE" id="PS51257">
    <property type="entry name" value="PROKAR_LIPOPROTEIN"/>
    <property type="match status" value="1"/>
</dbReference>
<keyword evidence="12" id="KW-0282">Flagellum</keyword>
<evidence type="ECO:0000256" key="7">
    <source>
        <dbReference type="ARBA" id="ARBA00023143"/>
    </source>
</evidence>
<keyword evidence="12" id="KW-0966">Cell projection</keyword>
<evidence type="ECO:0000256" key="5">
    <source>
        <dbReference type="ARBA" id="ARBA00022729"/>
    </source>
</evidence>
<dbReference type="OrthoDB" id="9789227at2"/>
<dbReference type="KEGG" id="cdev:CIGN_0468"/>
<dbReference type="EMBL" id="CP018788">
    <property type="protein sequence ID" value="ARQ98767.1"/>
    <property type="molecule type" value="Genomic_DNA"/>
</dbReference>
<evidence type="ECO:0000256" key="8">
    <source>
        <dbReference type="ARBA" id="ARBA00023237"/>
    </source>
</evidence>
<comment type="subcellular location">
    <subcellularLocation>
        <location evidence="10">Cell outer membrane</location>
        <topology evidence="10">Lipid-anchor</topology>
    </subcellularLocation>
    <subcellularLocation>
        <location evidence="10">Bacterial flagellum basal body</location>
    </subcellularLocation>
</comment>
<evidence type="ECO:0000256" key="4">
    <source>
        <dbReference type="ARBA" id="ARBA00016940"/>
    </source>
</evidence>
<evidence type="ECO:0000256" key="3">
    <source>
        <dbReference type="ARBA" id="ARBA00011439"/>
    </source>
</evidence>
<evidence type="ECO:0000256" key="6">
    <source>
        <dbReference type="ARBA" id="ARBA00023136"/>
    </source>
</evidence>
<comment type="subunit">
    <text evidence="3 10">The basal body constitutes a major portion of the flagellar organelle and consists of four rings (L,P,S, and M) mounted on a central rod.</text>
</comment>
<comment type="similarity">
    <text evidence="2 10">Belongs to the FlgH family.</text>
</comment>
<name>A0A1X9SRA0_9BACT</name>